<dbReference type="InterPro" id="IPR029058">
    <property type="entry name" value="AB_hydrolase_fold"/>
</dbReference>
<proteinExistence type="predicted"/>
<dbReference type="AlphaFoldDB" id="A0A372NUB0"/>
<dbReference type="Pfam" id="PF20434">
    <property type="entry name" value="BD-FAE"/>
    <property type="match status" value="1"/>
</dbReference>
<dbReference type="InterPro" id="IPR049492">
    <property type="entry name" value="BD-FAE-like_dom"/>
</dbReference>
<name>A0A372NUB0_9SPHI</name>
<dbReference type="InterPro" id="IPR050300">
    <property type="entry name" value="GDXG_lipolytic_enzyme"/>
</dbReference>
<protein>
    <submittedName>
        <fullName evidence="4">Alpha/beta hydrolase</fullName>
    </submittedName>
</protein>
<keyword evidence="5" id="KW-1185">Reference proteome</keyword>
<comment type="caution">
    <text evidence="4">The sequence shown here is derived from an EMBL/GenBank/DDBJ whole genome shotgun (WGS) entry which is preliminary data.</text>
</comment>
<gene>
    <name evidence="4" type="ORF">D0C36_14955</name>
</gene>
<dbReference type="Proteomes" id="UP000264217">
    <property type="component" value="Unassembled WGS sequence"/>
</dbReference>
<keyword evidence="1 4" id="KW-0378">Hydrolase</keyword>
<feature type="signal peptide" evidence="2">
    <location>
        <begin position="1"/>
        <end position="21"/>
    </location>
</feature>
<dbReference type="RefSeq" id="WP_117392410.1">
    <property type="nucleotide sequence ID" value="NZ_QWDC01000002.1"/>
</dbReference>
<evidence type="ECO:0000259" key="3">
    <source>
        <dbReference type="Pfam" id="PF20434"/>
    </source>
</evidence>
<accession>A0A372NUB0</accession>
<evidence type="ECO:0000256" key="2">
    <source>
        <dbReference type="SAM" id="SignalP"/>
    </source>
</evidence>
<dbReference type="PANTHER" id="PTHR48081">
    <property type="entry name" value="AB HYDROLASE SUPERFAMILY PROTEIN C4A8.06C"/>
    <property type="match status" value="1"/>
</dbReference>
<sequence length="301" mass="33368">MKNLQIVLFFFLLIISRSAGAQNENPIIKFLPKGTVLYQNVSYANDTLIRHQLDVYIPSTQKGSYPVVVWLHGGGWRKGDKYSAMDYMGTTAREMIEKGYAIVSANYRYSSTDQFPAQIQDCNQVLTYITGNASKYHLDVNRIALIGFSAGGHLAALLGLSNNNKVGRFYADGNIQQCNIKLVFDYYGISNLETLTGPGTTDPNSGVQLLIGAKAAEQPQKAKEASPVNYIDQNDPPFFIVHGDKDQAVDHSQSVELSTKLNEAHVKNELLLLPGAPHGGPFFDTPAVRAKLFRYLERYLK</sequence>
<dbReference type="GO" id="GO:0016787">
    <property type="term" value="F:hydrolase activity"/>
    <property type="evidence" value="ECO:0007669"/>
    <property type="project" value="UniProtKB-KW"/>
</dbReference>
<feature type="domain" description="BD-FAE-like" evidence="3">
    <location>
        <begin position="53"/>
        <end position="261"/>
    </location>
</feature>
<dbReference type="EMBL" id="QWDC01000002">
    <property type="protein sequence ID" value="RFZ92702.1"/>
    <property type="molecule type" value="Genomic_DNA"/>
</dbReference>
<reference evidence="4 5" key="1">
    <citation type="submission" date="2018-08" db="EMBL/GenBank/DDBJ databases">
        <title>Mucilaginibacter sp. MYSH2.</title>
        <authorList>
            <person name="Seo T."/>
        </authorList>
    </citation>
    <scope>NUCLEOTIDE SEQUENCE [LARGE SCALE GENOMIC DNA]</scope>
    <source>
        <strain evidence="4 5">MYSH2</strain>
    </source>
</reference>
<dbReference type="Gene3D" id="3.40.50.1820">
    <property type="entry name" value="alpha/beta hydrolase"/>
    <property type="match status" value="1"/>
</dbReference>
<evidence type="ECO:0000313" key="4">
    <source>
        <dbReference type="EMBL" id="RFZ92702.1"/>
    </source>
</evidence>
<evidence type="ECO:0000313" key="5">
    <source>
        <dbReference type="Proteomes" id="UP000264217"/>
    </source>
</evidence>
<feature type="chain" id="PRO_5016630312" evidence="2">
    <location>
        <begin position="22"/>
        <end position="301"/>
    </location>
</feature>
<dbReference type="PANTHER" id="PTHR48081:SF13">
    <property type="entry name" value="ALPHA_BETA HYDROLASE"/>
    <property type="match status" value="1"/>
</dbReference>
<keyword evidence="2" id="KW-0732">Signal</keyword>
<organism evidence="4 5">
    <name type="scientific">Mucilaginibacter conchicola</name>
    <dbReference type="NCBI Taxonomy" id="2303333"/>
    <lineage>
        <taxon>Bacteria</taxon>
        <taxon>Pseudomonadati</taxon>
        <taxon>Bacteroidota</taxon>
        <taxon>Sphingobacteriia</taxon>
        <taxon>Sphingobacteriales</taxon>
        <taxon>Sphingobacteriaceae</taxon>
        <taxon>Mucilaginibacter</taxon>
    </lineage>
</organism>
<evidence type="ECO:0000256" key="1">
    <source>
        <dbReference type="ARBA" id="ARBA00022801"/>
    </source>
</evidence>
<dbReference type="SUPFAM" id="SSF53474">
    <property type="entry name" value="alpha/beta-Hydrolases"/>
    <property type="match status" value="1"/>
</dbReference>
<dbReference type="OrthoDB" id="9777975at2"/>